<sequence length="1542" mass="169303">MRRREIPPSTTQEGIEPPVSTTPAPVPTPPAPTATPTPPPEAPQFDQPAEGFQFRAWRPERPSNHPEGLSWDATTAGNIELSRFVEFWDSLNDNLSGLPPNPVEDIHELRASLAGDNPMPLDGRQEDVLDAGTGLFLTYKNLEEHLRQYGEFDPKGMEELERNVSPGVRFTAEAIARSGALTPWRALLRSLEVIEKEHPDNYTQYLASDAGRIDLFSNALMAMYSTPRASMSILHPGQDAGHLIDEYMPDVPFLKQSLISTVELIGDPLFIGATVLFPPAGIAAKAALGTKVAVGMAVGEEAAEAVGVPPIVGALAGGVAGPGVIGFGRATLRNAVAKSRWRPVAGEPATEMLISAGELSSGRGTVMFHGTTPENARRIVSGGFRQGDELFLTSEPDLAGRFGGRHLQRNLLVDKAGKTPKSTVLAIEVPEGVEMGGREAIRTIKGADAGKVRILGELSAEEAALTGEKFLARMNPYSRNAANLGYKPIAGGAGGPSPDDFALKIKVHLERPESQDFLRKAAKMVSERVPGVGRRTQEIINRMAVADDPALKAAFGWQFQLAEDQAARFMSMAALRGKALPFVENEIGQIWVRTGTELKSKTTGRVFGNLFRRGEGEWIAGGDVLESVMAGKSKYLKRLTDEQVSWIKEAEEILRPYISYAEKAAKLTLRKRETWWPRFAVDPARKAYNVRPGAGRGKPPALFARVFEEQQQAIAEFGIKYRPGLLNQLEGGIEGFQKITRDNLMGGYLKKQGIIRMGQRRLGETYATDLGTTIKGIVGETHAQEILNIIGPGTRNPVITIPGHINDMMRMMLTGSMDAGWGSIQLVTLAASPAGPVGWGKAMGLAFFTAMKDPKFFHRYMRSSAAARQYAQYGGDVSLRTEITRAAEEGAFGLPRVPVVSTAIDVATFVPRKGIERLTIGFGSALAYGRVLAFEGMAQSVAKPGLMELAVGAKPLAGQALHEEMFRLVRFTESLLGTPRLGGVITALQHQIESAFVWFATRYTRSFFGTGAYMIGKGATPAQARATMARMVIGGMSIMSGLITAKGIANGLSEDSILKEISTALNPAAGKKFMSMEIGGSWYGLGGTYRSQMALIAGMANKDNWDFENWEESLYDNPIVRGWRGRAAPFTGQVMNFGPSLAGLLTGNSDVSGSDYLGYEVNISEMVDDPRVLGDYALDNFAPITLDALLQGHEWDWKTNLPRFAAEFMGLRTSPETAFEALEPVMNRVSQDRFAMNYRDLENNLPAQDYIRNHPDVVAVTEGQIRPIREREQSKLWRKYREGRDGIRDTHLQTRERAEIAYTTSRIDGSDYREQYGEAQSAEYFELRGFSEGMGIEFDDEEAEAGTVNAALDAYFSVNLDDYRDKKTRVPDWEAFYSDRDAALALVPREHIPLVEQWLRRRETEVRRHMRVRFGEVVESSGYFRVRENVAVNLGINLSDLESDIVRGLVGRNQRATPGDVARIVDQILNSVFSEVNPNAPTISQLRQAMREANPELDAELFRQGFSTTVRSEVAQETLKAYAQRWPNMGYFEAPLAGNIDD</sequence>
<evidence type="ECO:0000313" key="2">
    <source>
        <dbReference type="EMBL" id="KKN84467.1"/>
    </source>
</evidence>
<comment type="caution">
    <text evidence="2">The sequence shown here is derived from an EMBL/GenBank/DDBJ whole genome shotgun (WGS) entry which is preliminary data.</text>
</comment>
<accession>A0A0F9UAS6</accession>
<gene>
    <name evidence="2" type="ORF">LCGC14_0289290</name>
</gene>
<reference evidence="2" key="1">
    <citation type="journal article" date="2015" name="Nature">
        <title>Complex archaea that bridge the gap between prokaryotes and eukaryotes.</title>
        <authorList>
            <person name="Spang A."/>
            <person name="Saw J.H."/>
            <person name="Jorgensen S.L."/>
            <person name="Zaremba-Niedzwiedzka K."/>
            <person name="Martijn J."/>
            <person name="Lind A.E."/>
            <person name="van Eijk R."/>
            <person name="Schleper C."/>
            <person name="Guy L."/>
            <person name="Ettema T.J."/>
        </authorList>
    </citation>
    <scope>NUCLEOTIDE SEQUENCE</scope>
</reference>
<dbReference type="EMBL" id="LAZR01000171">
    <property type="protein sequence ID" value="KKN84467.1"/>
    <property type="molecule type" value="Genomic_DNA"/>
</dbReference>
<name>A0A0F9UAS6_9ZZZZ</name>
<feature type="region of interest" description="Disordered" evidence="1">
    <location>
        <begin position="1"/>
        <end position="49"/>
    </location>
</feature>
<proteinExistence type="predicted"/>
<evidence type="ECO:0008006" key="3">
    <source>
        <dbReference type="Google" id="ProtNLM"/>
    </source>
</evidence>
<evidence type="ECO:0000256" key="1">
    <source>
        <dbReference type="SAM" id="MobiDB-lite"/>
    </source>
</evidence>
<feature type="compositionally biased region" description="Pro residues" evidence="1">
    <location>
        <begin position="24"/>
        <end position="42"/>
    </location>
</feature>
<organism evidence="2">
    <name type="scientific">marine sediment metagenome</name>
    <dbReference type="NCBI Taxonomy" id="412755"/>
    <lineage>
        <taxon>unclassified sequences</taxon>
        <taxon>metagenomes</taxon>
        <taxon>ecological metagenomes</taxon>
    </lineage>
</organism>
<protein>
    <recommendedName>
        <fullName evidence="3">Large polyvalent protein associated domain-containing protein</fullName>
    </recommendedName>
</protein>